<keyword evidence="2" id="KW-1185">Reference proteome</keyword>
<comment type="caution">
    <text evidence="1">The sequence shown here is derived from an EMBL/GenBank/DDBJ whole genome shotgun (WGS) entry which is preliminary data.</text>
</comment>
<dbReference type="EMBL" id="AXCJ01000005">
    <property type="protein sequence ID" value="ETO91372.1"/>
    <property type="molecule type" value="Genomic_DNA"/>
</dbReference>
<sequence length="55" mass="6406">MILDNCGIRTIERLTGIHNTLISIWIEKTAEQIKLDLKRAKNRIRGNAGYRDLRN</sequence>
<evidence type="ECO:0000313" key="1">
    <source>
        <dbReference type="EMBL" id="ETO91372.1"/>
    </source>
</evidence>
<dbReference type="Proteomes" id="UP000018951">
    <property type="component" value="Unassembled WGS sequence"/>
</dbReference>
<proteinExistence type="predicted"/>
<evidence type="ECO:0000313" key="2">
    <source>
        <dbReference type="Proteomes" id="UP000018951"/>
    </source>
</evidence>
<evidence type="ECO:0008006" key="3">
    <source>
        <dbReference type="Google" id="ProtNLM"/>
    </source>
</evidence>
<dbReference type="AlphaFoldDB" id="W2V144"/>
<organism evidence="1 2">
    <name type="scientific">Candidatus Xenolissoclinum pacificiensis L6</name>
    <dbReference type="NCBI Taxonomy" id="1401685"/>
    <lineage>
        <taxon>Bacteria</taxon>
        <taxon>Pseudomonadati</taxon>
        <taxon>Pseudomonadota</taxon>
        <taxon>Alphaproteobacteria</taxon>
        <taxon>Rickettsiales</taxon>
        <taxon>Anaplasmataceae</taxon>
        <taxon>Candidatus Xenolissoclinum</taxon>
    </lineage>
</organism>
<accession>W2V144</accession>
<protein>
    <recommendedName>
        <fullName evidence="3">Transposase</fullName>
    </recommendedName>
</protein>
<gene>
    <name evidence="1" type="ORF">P857_285</name>
</gene>
<reference evidence="1 2" key="1">
    <citation type="journal article" date="2013" name="PLoS ONE">
        <title>Bacterial endosymbiosis in a chordate host: long-term co-evolution and conservation of secondary metabolism.</title>
        <authorList>
            <person name="Kwan J.C."/>
            <person name="Schmidt E.W."/>
        </authorList>
    </citation>
    <scope>NUCLEOTIDE SEQUENCE [LARGE SCALE GENOMIC DNA]</scope>
    <source>
        <strain evidence="2">L6</strain>
    </source>
</reference>
<name>W2V144_9RICK</name>